<protein>
    <submittedName>
        <fullName evidence="2">Uncharacterized protein</fullName>
    </submittedName>
</protein>
<name>R7YZS4_CONA1</name>
<feature type="compositionally biased region" description="Low complexity" evidence="1">
    <location>
        <begin position="1"/>
        <end position="17"/>
    </location>
</feature>
<sequence length="141" mass="15067">MHFEISPSTSPSTPISIGFQTGSPVNTYQSSPSSQALSCAFPSWPTGSSLGRSSLGGFGSSAPSSFISDLDLIPDDLLDELDTSIPLLDAPPPPPREYLAVAAPLLPLYASKPKQRRRSSRKERRPSKPMSPINESPETPE</sequence>
<keyword evidence="3" id="KW-1185">Reference proteome</keyword>
<dbReference type="Proteomes" id="UP000016924">
    <property type="component" value="Unassembled WGS sequence"/>
</dbReference>
<dbReference type="OMA" id="PMTPIAE"/>
<dbReference type="eggNOG" id="ENOG502SWE9">
    <property type="taxonomic scope" value="Eukaryota"/>
</dbReference>
<dbReference type="EMBL" id="JH767587">
    <property type="protein sequence ID" value="EON67407.1"/>
    <property type="molecule type" value="Genomic_DNA"/>
</dbReference>
<evidence type="ECO:0000313" key="3">
    <source>
        <dbReference type="Proteomes" id="UP000016924"/>
    </source>
</evidence>
<dbReference type="HOGENOM" id="CLU_148854_0_0_1"/>
<evidence type="ECO:0000313" key="2">
    <source>
        <dbReference type="EMBL" id="EON67407.1"/>
    </source>
</evidence>
<evidence type="ECO:0000256" key="1">
    <source>
        <dbReference type="SAM" id="MobiDB-lite"/>
    </source>
</evidence>
<accession>R7YZS4</accession>
<reference evidence="3" key="1">
    <citation type="submission" date="2012-06" db="EMBL/GenBank/DDBJ databases">
        <title>The genome sequence of Coniosporium apollinis CBS 100218.</title>
        <authorList>
            <consortium name="The Broad Institute Genome Sequencing Platform"/>
            <person name="Cuomo C."/>
            <person name="Gorbushina A."/>
            <person name="Noack S."/>
            <person name="Walker B."/>
            <person name="Young S.K."/>
            <person name="Zeng Q."/>
            <person name="Gargeya S."/>
            <person name="Fitzgerald M."/>
            <person name="Haas B."/>
            <person name="Abouelleil A."/>
            <person name="Alvarado L."/>
            <person name="Arachchi H.M."/>
            <person name="Berlin A.M."/>
            <person name="Chapman S.B."/>
            <person name="Goldberg J."/>
            <person name="Griggs A."/>
            <person name="Gujja S."/>
            <person name="Hansen M."/>
            <person name="Howarth C."/>
            <person name="Imamovic A."/>
            <person name="Larimer J."/>
            <person name="McCowan C."/>
            <person name="Montmayeur A."/>
            <person name="Murphy C."/>
            <person name="Neiman D."/>
            <person name="Pearson M."/>
            <person name="Priest M."/>
            <person name="Roberts A."/>
            <person name="Saif S."/>
            <person name="Shea T."/>
            <person name="Sisk P."/>
            <person name="Sykes S."/>
            <person name="Wortman J."/>
            <person name="Nusbaum C."/>
            <person name="Birren B."/>
        </authorList>
    </citation>
    <scope>NUCLEOTIDE SEQUENCE [LARGE SCALE GENOMIC DNA]</scope>
    <source>
        <strain evidence="3">CBS 100218</strain>
    </source>
</reference>
<feature type="compositionally biased region" description="Polar residues" evidence="1">
    <location>
        <begin position="18"/>
        <end position="36"/>
    </location>
</feature>
<dbReference type="GeneID" id="19903971"/>
<proteinExistence type="predicted"/>
<dbReference type="RefSeq" id="XP_007782724.1">
    <property type="nucleotide sequence ID" value="XM_007784534.1"/>
</dbReference>
<feature type="compositionally biased region" description="Basic residues" evidence="1">
    <location>
        <begin position="113"/>
        <end position="127"/>
    </location>
</feature>
<feature type="region of interest" description="Disordered" evidence="1">
    <location>
        <begin position="1"/>
        <end position="36"/>
    </location>
</feature>
<gene>
    <name evidence="2" type="ORF">W97_06660</name>
</gene>
<organism evidence="2 3">
    <name type="scientific">Coniosporium apollinis (strain CBS 100218)</name>
    <name type="common">Rock-inhabiting black yeast</name>
    <dbReference type="NCBI Taxonomy" id="1168221"/>
    <lineage>
        <taxon>Eukaryota</taxon>
        <taxon>Fungi</taxon>
        <taxon>Dikarya</taxon>
        <taxon>Ascomycota</taxon>
        <taxon>Pezizomycotina</taxon>
        <taxon>Dothideomycetes</taxon>
        <taxon>Dothideomycetes incertae sedis</taxon>
        <taxon>Coniosporium</taxon>
    </lineage>
</organism>
<feature type="region of interest" description="Disordered" evidence="1">
    <location>
        <begin position="110"/>
        <end position="141"/>
    </location>
</feature>
<dbReference type="AlphaFoldDB" id="R7YZS4"/>